<dbReference type="PANTHER" id="PTHR33169:SF13">
    <property type="entry name" value="PADR-FAMILY TRANSCRIPTIONAL REGULATOR"/>
    <property type="match status" value="1"/>
</dbReference>
<dbReference type="EMBL" id="DXIQ01000058">
    <property type="protein sequence ID" value="HIV39128.1"/>
    <property type="molecule type" value="Genomic_DNA"/>
</dbReference>
<reference evidence="2" key="1">
    <citation type="journal article" date="2021" name="PeerJ">
        <title>Extensive microbial diversity within the chicken gut microbiome revealed by metagenomics and culture.</title>
        <authorList>
            <person name="Gilroy R."/>
            <person name="Ravi A."/>
            <person name="Getino M."/>
            <person name="Pursley I."/>
            <person name="Horton D.L."/>
            <person name="Alikhan N.F."/>
            <person name="Baker D."/>
            <person name="Gharbi K."/>
            <person name="Hall N."/>
            <person name="Watson M."/>
            <person name="Adriaenssens E.M."/>
            <person name="Foster-Nyarko E."/>
            <person name="Jarju S."/>
            <person name="Secka A."/>
            <person name="Antonio M."/>
            <person name="Oren A."/>
            <person name="Chaudhuri R.R."/>
            <person name="La Ragione R."/>
            <person name="Hildebrand F."/>
            <person name="Pallen M.J."/>
        </authorList>
    </citation>
    <scope>NUCLEOTIDE SEQUENCE</scope>
    <source>
        <strain evidence="2">CHK195-9823</strain>
    </source>
</reference>
<accession>A0A9D1PF63</accession>
<comment type="caution">
    <text evidence="2">The sequence shown here is derived from an EMBL/GenBank/DDBJ whole genome shotgun (WGS) entry which is preliminary data.</text>
</comment>
<sequence>MARAKFQTLTEQMFYILLCLRQECCGMDIMEKVRVMTEGRVNIGPGTLYNLLDQFSQAEMIVETKVEGRRKSYILTEIGKEALRAEYERICGQAADYRRYMEVQENEKGEA</sequence>
<dbReference type="AlphaFoldDB" id="A0A9D1PF63"/>
<dbReference type="Proteomes" id="UP000886814">
    <property type="component" value="Unassembled WGS sequence"/>
</dbReference>
<dbReference type="PANTHER" id="PTHR33169">
    <property type="entry name" value="PADR-FAMILY TRANSCRIPTIONAL REGULATOR"/>
    <property type="match status" value="1"/>
</dbReference>
<dbReference type="InterPro" id="IPR036390">
    <property type="entry name" value="WH_DNA-bd_sf"/>
</dbReference>
<name>A0A9D1PF63_9FIRM</name>
<evidence type="ECO:0000313" key="3">
    <source>
        <dbReference type="Proteomes" id="UP000886814"/>
    </source>
</evidence>
<reference evidence="2" key="2">
    <citation type="submission" date="2021-04" db="EMBL/GenBank/DDBJ databases">
        <authorList>
            <person name="Gilroy R."/>
        </authorList>
    </citation>
    <scope>NUCLEOTIDE SEQUENCE</scope>
    <source>
        <strain evidence="2">CHK195-9823</strain>
    </source>
</reference>
<evidence type="ECO:0000259" key="1">
    <source>
        <dbReference type="Pfam" id="PF03551"/>
    </source>
</evidence>
<gene>
    <name evidence="2" type="ORF">H9747_09080</name>
</gene>
<protein>
    <submittedName>
        <fullName evidence="2">PadR family transcriptional regulator</fullName>
    </submittedName>
</protein>
<dbReference type="SUPFAM" id="SSF46785">
    <property type="entry name" value="Winged helix' DNA-binding domain"/>
    <property type="match status" value="1"/>
</dbReference>
<feature type="domain" description="Transcription regulator PadR N-terminal" evidence="1">
    <location>
        <begin position="19"/>
        <end position="84"/>
    </location>
</feature>
<dbReference type="InterPro" id="IPR005149">
    <property type="entry name" value="Tscrpt_reg_PadR_N"/>
</dbReference>
<dbReference type="Gene3D" id="1.10.10.10">
    <property type="entry name" value="Winged helix-like DNA-binding domain superfamily/Winged helix DNA-binding domain"/>
    <property type="match status" value="1"/>
</dbReference>
<proteinExistence type="predicted"/>
<dbReference type="InterPro" id="IPR052509">
    <property type="entry name" value="Metal_resp_DNA-bind_regulator"/>
</dbReference>
<dbReference type="InterPro" id="IPR036388">
    <property type="entry name" value="WH-like_DNA-bd_sf"/>
</dbReference>
<evidence type="ECO:0000313" key="2">
    <source>
        <dbReference type="EMBL" id="HIV39128.1"/>
    </source>
</evidence>
<organism evidence="2 3">
    <name type="scientific">Candidatus Blautia stercorigallinarum</name>
    <dbReference type="NCBI Taxonomy" id="2838501"/>
    <lineage>
        <taxon>Bacteria</taxon>
        <taxon>Bacillati</taxon>
        <taxon>Bacillota</taxon>
        <taxon>Clostridia</taxon>
        <taxon>Lachnospirales</taxon>
        <taxon>Lachnospiraceae</taxon>
        <taxon>Blautia</taxon>
    </lineage>
</organism>
<dbReference type="Pfam" id="PF03551">
    <property type="entry name" value="PadR"/>
    <property type="match status" value="1"/>
</dbReference>